<sequence>MADIDAKVNMSLDDIIKMEKKKKTNPKAKHGGMIRGGTIRGGTIRGGMRGTTRSGNRGNIRGNNVRGRNNNNTHNRQNINQAFNKRGQWKKYPQKSVHGGFVKKRFNNTTVKSNLTRSRSNLSLNRINVNSSKNVRGGFPSRQGSKFGLTRSRSRTNLVFTKPTFQAKAKGFLKRTNSMPNLQDPSSVYNRLGYQSPAQVAYRNRVKRAKNVSLQRHNKALRMQNAFSLVPTTNMKTIAINQKQQSPSRRFSTGSLRSDQVMRAQRRAQYEQKLMRIGAARANNSVAMSIMKAAYDVNQRHPAMALYPTTIQTQNPVVLTPRQLQRGRSPFKQNLQGLKAVTKTAGRSASYTQRQQKRARSRSRSRARPNNSIINLTDAGDLEDRSFSEVMYSLSNKFGVTGRTLNDRFSLF</sequence>
<dbReference type="KEGG" id="csol:105367933"/>
<dbReference type="RefSeq" id="XP_011505095.1">
    <property type="nucleotide sequence ID" value="XM_011506793.1"/>
</dbReference>
<feature type="compositionally biased region" description="Low complexity" evidence="1">
    <location>
        <begin position="50"/>
        <end position="75"/>
    </location>
</feature>
<proteinExistence type="predicted"/>
<evidence type="ECO:0000313" key="3">
    <source>
        <dbReference type="RefSeq" id="XP_011505095.1"/>
    </source>
</evidence>
<name>A0AAJ6YVD2_9HYME</name>
<accession>A0AAJ6YVD2</accession>
<feature type="region of interest" description="Disordered" evidence="1">
    <location>
        <begin position="342"/>
        <end position="373"/>
    </location>
</feature>
<evidence type="ECO:0000313" key="2">
    <source>
        <dbReference type="Proteomes" id="UP000695007"/>
    </source>
</evidence>
<gene>
    <name evidence="3" type="primary">LOC105367933</name>
</gene>
<reference evidence="3" key="1">
    <citation type="submission" date="2025-08" db="UniProtKB">
        <authorList>
            <consortium name="RefSeq"/>
        </authorList>
    </citation>
    <scope>IDENTIFICATION</scope>
</reference>
<dbReference type="GeneID" id="105367933"/>
<protein>
    <submittedName>
        <fullName evidence="3">Uncharacterized protein DDB_G0287625-like</fullName>
    </submittedName>
</protein>
<dbReference type="Proteomes" id="UP000695007">
    <property type="component" value="Unplaced"/>
</dbReference>
<feature type="compositionally biased region" description="Gly residues" evidence="1">
    <location>
        <begin position="33"/>
        <end position="49"/>
    </location>
</feature>
<organism evidence="2 3">
    <name type="scientific">Ceratosolen solmsi marchali</name>
    <dbReference type="NCBI Taxonomy" id="326594"/>
    <lineage>
        <taxon>Eukaryota</taxon>
        <taxon>Metazoa</taxon>
        <taxon>Ecdysozoa</taxon>
        <taxon>Arthropoda</taxon>
        <taxon>Hexapoda</taxon>
        <taxon>Insecta</taxon>
        <taxon>Pterygota</taxon>
        <taxon>Neoptera</taxon>
        <taxon>Endopterygota</taxon>
        <taxon>Hymenoptera</taxon>
        <taxon>Apocrita</taxon>
        <taxon>Proctotrupomorpha</taxon>
        <taxon>Chalcidoidea</taxon>
        <taxon>Agaonidae</taxon>
        <taxon>Agaoninae</taxon>
        <taxon>Ceratosolen</taxon>
    </lineage>
</organism>
<feature type="region of interest" description="Disordered" evidence="1">
    <location>
        <begin position="21"/>
        <end position="75"/>
    </location>
</feature>
<feature type="compositionally biased region" description="Basic residues" evidence="1">
    <location>
        <begin position="21"/>
        <end position="32"/>
    </location>
</feature>
<keyword evidence="2" id="KW-1185">Reference proteome</keyword>
<evidence type="ECO:0000256" key="1">
    <source>
        <dbReference type="SAM" id="MobiDB-lite"/>
    </source>
</evidence>
<dbReference type="AlphaFoldDB" id="A0AAJ6YVD2"/>
<feature type="compositionally biased region" description="Basic residues" evidence="1">
    <location>
        <begin position="355"/>
        <end position="367"/>
    </location>
</feature>
<feature type="region of interest" description="Disordered" evidence="1">
    <location>
        <begin position="243"/>
        <end position="262"/>
    </location>
</feature>
<feature type="compositionally biased region" description="Polar residues" evidence="1">
    <location>
        <begin position="243"/>
        <end position="258"/>
    </location>
</feature>